<dbReference type="SMART" id="SM00812">
    <property type="entry name" value="Alpha_L_fucos"/>
    <property type="match status" value="1"/>
</dbReference>
<evidence type="ECO:0000256" key="5">
    <source>
        <dbReference type="ARBA" id="ARBA00023295"/>
    </source>
</evidence>
<evidence type="ECO:0000256" key="3">
    <source>
        <dbReference type="ARBA" id="ARBA00022729"/>
    </source>
</evidence>
<dbReference type="GO" id="GO:0016740">
    <property type="term" value="F:transferase activity"/>
    <property type="evidence" value="ECO:0007669"/>
    <property type="project" value="UniProtKB-KW"/>
</dbReference>
<reference evidence="8 9" key="1">
    <citation type="submission" date="2020-03" db="EMBL/GenBank/DDBJ databases">
        <title>Genomic analysis of Bacteroides faecium CBA7301.</title>
        <authorList>
            <person name="Kim J."/>
            <person name="Roh S.W."/>
        </authorList>
    </citation>
    <scope>NUCLEOTIDE SEQUENCE [LARGE SCALE GENOMIC DNA]</scope>
    <source>
        <strain evidence="8 9">CBA7301</strain>
    </source>
</reference>
<accession>A0A6H0KJE3</accession>
<dbReference type="EMBL" id="CP050831">
    <property type="protein sequence ID" value="QIU93293.1"/>
    <property type="molecule type" value="Genomic_DNA"/>
</dbReference>
<dbReference type="InterPro" id="IPR017853">
    <property type="entry name" value="GH"/>
</dbReference>
<evidence type="ECO:0000256" key="2">
    <source>
        <dbReference type="ARBA" id="ARBA00012662"/>
    </source>
</evidence>
<dbReference type="RefSeq" id="WP_167960300.1">
    <property type="nucleotide sequence ID" value="NZ_CP050831.1"/>
</dbReference>
<keyword evidence="3 6" id="KW-0732">Signal</keyword>
<keyword evidence="5" id="KW-0326">Glycosidase</keyword>
<evidence type="ECO:0000259" key="7">
    <source>
        <dbReference type="PROSITE" id="PS50022"/>
    </source>
</evidence>
<gene>
    <name evidence="8" type="ORF">BacF7301_03625</name>
</gene>
<dbReference type="InterPro" id="IPR000421">
    <property type="entry name" value="FA58C"/>
</dbReference>
<evidence type="ECO:0000256" key="6">
    <source>
        <dbReference type="SAM" id="SignalP"/>
    </source>
</evidence>
<organism evidence="8 9">
    <name type="scientific">Bacteroides faecium</name>
    <dbReference type="NCBI Taxonomy" id="2715212"/>
    <lineage>
        <taxon>Bacteria</taxon>
        <taxon>Pseudomonadati</taxon>
        <taxon>Bacteroidota</taxon>
        <taxon>Bacteroidia</taxon>
        <taxon>Bacteroidales</taxon>
        <taxon>Bacteroidaceae</taxon>
        <taxon>Bacteroides</taxon>
    </lineage>
</organism>
<dbReference type="Pfam" id="PF01120">
    <property type="entry name" value="Alpha_L_fucos"/>
    <property type="match status" value="1"/>
</dbReference>
<sequence length="500" mass="57405">MKVIFVLFACVLGSLLPLKAQELVPSTKPNATQQALQKRGYGMFIHFGINTFCQKEWSDGSVPASAYNPTNLDCDQWVRVARDAGFRYVLLITKHHDGFCLWDSPHTTYDVASSPNKTDIVAEVSKACRKYGLQFAIYYSLWDRKEPSFRDKDKTKYIDFMCNQLTELLTNYGEVCELWLDGGWARSVKDWELPRVYKLVKKLQPHCAVGINHTIQTAPGSRKNVLPDSMTVDNRYTFHYFPSDFRLWDPKIAHQNDAKQYLHEGQSYYLPFEHTVCLSKAWNWFQKREPLPVRDLDELEELFYWCTDNGNTLVMNIPPDESGRIREYEANTAIELGKRLGLKKGKPLPKNGRCISMNQAAEATSVYKDDSRFTADKAVDGGMQTRWAAAVNDTLPTLTIALDATKPFNKIAIFEYCDTRSGGDGFSNYRKNRIQAYRIEIMQDGEWIPVYVSDEPMGDCKIIRFPCHYRTSNIRLKVTRAVAPPSIYEFSVIDNSDKKK</sequence>
<dbReference type="GO" id="GO:0004560">
    <property type="term" value="F:alpha-L-fucosidase activity"/>
    <property type="evidence" value="ECO:0007669"/>
    <property type="project" value="InterPro"/>
</dbReference>
<evidence type="ECO:0000256" key="4">
    <source>
        <dbReference type="ARBA" id="ARBA00022801"/>
    </source>
</evidence>
<dbReference type="EC" id="3.2.1.51" evidence="2"/>
<proteinExistence type="inferred from homology"/>
<feature type="chain" id="PRO_5026078558" description="alpha-L-fucosidase" evidence="6">
    <location>
        <begin position="21"/>
        <end position="500"/>
    </location>
</feature>
<name>A0A6H0KJE3_9BACE</name>
<dbReference type="PROSITE" id="PS50022">
    <property type="entry name" value="FA58C_3"/>
    <property type="match status" value="1"/>
</dbReference>
<dbReference type="PANTHER" id="PTHR10030">
    <property type="entry name" value="ALPHA-L-FUCOSIDASE"/>
    <property type="match status" value="1"/>
</dbReference>
<feature type="signal peptide" evidence="6">
    <location>
        <begin position="1"/>
        <end position="20"/>
    </location>
</feature>
<feature type="domain" description="F5/8 type C" evidence="7">
    <location>
        <begin position="335"/>
        <end position="447"/>
    </location>
</feature>
<dbReference type="Pfam" id="PF00754">
    <property type="entry name" value="F5_F8_type_C"/>
    <property type="match status" value="1"/>
</dbReference>
<evidence type="ECO:0000256" key="1">
    <source>
        <dbReference type="ARBA" id="ARBA00007951"/>
    </source>
</evidence>
<protein>
    <recommendedName>
        <fullName evidence="2">alpha-L-fucosidase</fullName>
        <ecNumber evidence="2">3.2.1.51</ecNumber>
    </recommendedName>
</protein>
<evidence type="ECO:0000313" key="8">
    <source>
        <dbReference type="EMBL" id="QIU93293.1"/>
    </source>
</evidence>
<dbReference type="SUPFAM" id="SSF51445">
    <property type="entry name" value="(Trans)glycosidases"/>
    <property type="match status" value="1"/>
</dbReference>
<keyword evidence="4" id="KW-0378">Hydrolase</keyword>
<dbReference type="Gene3D" id="2.60.120.260">
    <property type="entry name" value="Galactose-binding domain-like"/>
    <property type="match status" value="1"/>
</dbReference>
<dbReference type="GO" id="GO:0016139">
    <property type="term" value="P:glycoside catabolic process"/>
    <property type="evidence" value="ECO:0007669"/>
    <property type="project" value="TreeGrafter"/>
</dbReference>
<dbReference type="AlphaFoldDB" id="A0A6H0KJE3"/>
<dbReference type="Proteomes" id="UP000501780">
    <property type="component" value="Chromosome"/>
</dbReference>
<dbReference type="SUPFAM" id="SSF49785">
    <property type="entry name" value="Galactose-binding domain-like"/>
    <property type="match status" value="1"/>
</dbReference>
<dbReference type="InterPro" id="IPR057739">
    <property type="entry name" value="Glyco_hydro_29_N"/>
</dbReference>
<dbReference type="GO" id="GO:0005764">
    <property type="term" value="C:lysosome"/>
    <property type="evidence" value="ECO:0007669"/>
    <property type="project" value="TreeGrafter"/>
</dbReference>
<evidence type="ECO:0000313" key="9">
    <source>
        <dbReference type="Proteomes" id="UP000501780"/>
    </source>
</evidence>
<dbReference type="KEGG" id="bfc:BacF7301_03625"/>
<comment type="similarity">
    <text evidence="1">Belongs to the glycosyl hydrolase 29 family.</text>
</comment>
<dbReference type="Gene3D" id="3.20.20.80">
    <property type="entry name" value="Glycosidases"/>
    <property type="match status" value="1"/>
</dbReference>
<dbReference type="GO" id="GO:0006004">
    <property type="term" value="P:fucose metabolic process"/>
    <property type="evidence" value="ECO:0007669"/>
    <property type="project" value="TreeGrafter"/>
</dbReference>
<dbReference type="PANTHER" id="PTHR10030:SF37">
    <property type="entry name" value="ALPHA-L-FUCOSIDASE-RELATED"/>
    <property type="match status" value="1"/>
</dbReference>
<keyword evidence="9" id="KW-1185">Reference proteome</keyword>
<dbReference type="InterPro" id="IPR000933">
    <property type="entry name" value="Glyco_hydro_29"/>
</dbReference>
<dbReference type="InterPro" id="IPR008979">
    <property type="entry name" value="Galactose-bd-like_sf"/>
</dbReference>
<keyword evidence="8" id="KW-0808">Transferase</keyword>